<evidence type="ECO:0000256" key="3">
    <source>
        <dbReference type="ARBA" id="ARBA00022989"/>
    </source>
</evidence>
<feature type="transmembrane region" description="Helical" evidence="5">
    <location>
        <begin position="135"/>
        <end position="153"/>
    </location>
</feature>
<dbReference type="AlphaFoldDB" id="A0A1A5HRP7"/>
<evidence type="ECO:0000259" key="6">
    <source>
        <dbReference type="PROSITE" id="PS50850"/>
    </source>
</evidence>
<feature type="domain" description="Major facilitator superfamily (MFS) profile" evidence="6">
    <location>
        <begin position="209"/>
        <end position="385"/>
    </location>
</feature>
<evidence type="ECO:0000256" key="2">
    <source>
        <dbReference type="ARBA" id="ARBA00022692"/>
    </source>
</evidence>
<dbReference type="SUPFAM" id="SSF103473">
    <property type="entry name" value="MFS general substrate transporter"/>
    <property type="match status" value="1"/>
</dbReference>
<dbReference type="CDD" id="cd17393">
    <property type="entry name" value="MFS_MosC_like"/>
    <property type="match status" value="1"/>
</dbReference>
<accession>A0A1A5HRP7</accession>
<dbReference type="InterPro" id="IPR020846">
    <property type="entry name" value="MFS_dom"/>
</dbReference>
<sequence length="385" mass="39143">MPAAIRSGRFFCNLFFFAAGVGIGSWASCLPVLSAQNSLEKGELGLILLCFALGAIVAMTNVGRLTSHYSCSTLSLGGALTFGTALVIVPFVSGNAWLASVVFVAGSGFGTLDVSMNTDASALERRSGRHLMSSFHAMFSFGNLAGAFTVGQILSHGGALAICLGATGVGVATFAIVARLGSSRNADPADALQAGASSGGRLDRAQKAYLYLIGAIAFLSMMGEGGIMDWSAIYIVNVFSGSDSAGAYGFAVFATMMAVGRLFGDAITARIGSTRFLYYCSIICAASVGLLVLAANVVVVFLALAICGLSVANLVPLAFAAAGRSGGAFAGRAMSIVTTMGYAGLLLGPAVLGFVAQASSLSVTFMLIAAAFILVALATRALRKE</sequence>
<dbReference type="Gene3D" id="1.20.1250.20">
    <property type="entry name" value="MFS general substrate transporter like domains"/>
    <property type="match status" value="2"/>
</dbReference>
<feature type="transmembrane region" description="Helical" evidence="5">
    <location>
        <begin position="361"/>
        <end position="382"/>
    </location>
</feature>
<feature type="transmembrane region" description="Helical" evidence="5">
    <location>
        <begin position="276"/>
        <end position="295"/>
    </location>
</feature>
<dbReference type="InterPro" id="IPR036259">
    <property type="entry name" value="MFS_trans_sf"/>
</dbReference>
<evidence type="ECO:0000313" key="7">
    <source>
        <dbReference type="EMBL" id="OBP69643.1"/>
    </source>
</evidence>
<evidence type="ECO:0000313" key="8">
    <source>
        <dbReference type="Proteomes" id="UP000093748"/>
    </source>
</evidence>
<dbReference type="PROSITE" id="PS50850">
    <property type="entry name" value="MFS"/>
    <property type="match status" value="1"/>
</dbReference>
<reference evidence="8" key="1">
    <citation type="submission" date="2016-06" db="EMBL/GenBank/DDBJ databases">
        <title>NZP2037 Pacbio-Illumina hybrid assembly.</title>
        <authorList>
            <person name="Ramsay J.P."/>
        </authorList>
    </citation>
    <scope>NUCLEOTIDE SEQUENCE [LARGE SCALE GENOMIC DNA]</scope>
    <source>
        <strain evidence="8">R7ANS::ICEMlSym2042</strain>
    </source>
</reference>
<dbReference type="PANTHER" id="PTHR23514">
    <property type="entry name" value="BYPASS OF STOP CODON PROTEIN 6"/>
    <property type="match status" value="1"/>
</dbReference>
<dbReference type="InterPro" id="IPR011701">
    <property type="entry name" value="MFS"/>
</dbReference>
<feature type="transmembrane region" description="Helical" evidence="5">
    <location>
        <begin position="208"/>
        <end position="233"/>
    </location>
</feature>
<dbReference type="Pfam" id="PF07690">
    <property type="entry name" value="MFS_1"/>
    <property type="match status" value="1"/>
</dbReference>
<feature type="transmembrane region" description="Helical" evidence="5">
    <location>
        <begin position="301"/>
        <end position="321"/>
    </location>
</feature>
<evidence type="ECO:0000256" key="1">
    <source>
        <dbReference type="ARBA" id="ARBA00004141"/>
    </source>
</evidence>
<comment type="caution">
    <text evidence="7">The sequence shown here is derived from an EMBL/GenBank/DDBJ whole genome shotgun (WGS) entry which is preliminary data.</text>
</comment>
<feature type="transmembrane region" description="Helical" evidence="5">
    <location>
        <begin position="333"/>
        <end position="355"/>
    </location>
</feature>
<keyword evidence="3 5" id="KW-1133">Transmembrane helix</keyword>
<feature type="transmembrane region" description="Helical" evidence="5">
    <location>
        <begin position="45"/>
        <end position="62"/>
    </location>
</feature>
<feature type="transmembrane region" description="Helical" evidence="5">
    <location>
        <begin position="74"/>
        <end position="91"/>
    </location>
</feature>
<keyword evidence="4 5" id="KW-0472">Membrane</keyword>
<dbReference type="EMBL" id="LZTJ01000034">
    <property type="protein sequence ID" value="OBP69643.1"/>
    <property type="molecule type" value="Genomic_DNA"/>
</dbReference>
<feature type="transmembrane region" description="Helical" evidence="5">
    <location>
        <begin position="245"/>
        <end position="264"/>
    </location>
</feature>
<feature type="transmembrane region" description="Helical" evidence="5">
    <location>
        <begin position="159"/>
        <end position="178"/>
    </location>
</feature>
<dbReference type="PROSITE" id="PS51257">
    <property type="entry name" value="PROKAR_LIPOPROTEIN"/>
    <property type="match status" value="1"/>
</dbReference>
<dbReference type="GO" id="GO:0022857">
    <property type="term" value="F:transmembrane transporter activity"/>
    <property type="evidence" value="ECO:0007669"/>
    <property type="project" value="InterPro"/>
</dbReference>
<protein>
    <recommendedName>
        <fullName evidence="6">Major facilitator superfamily (MFS) profile domain-containing protein</fullName>
    </recommendedName>
</protein>
<feature type="transmembrane region" description="Helical" evidence="5">
    <location>
        <begin position="12"/>
        <end position="33"/>
    </location>
</feature>
<name>A0A1A5HRP7_RHILI</name>
<feature type="transmembrane region" description="Helical" evidence="5">
    <location>
        <begin position="97"/>
        <end position="114"/>
    </location>
</feature>
<comment type="subcellular location">
    <subcellularLocation>
        <location evidence="1">Membrane</location>
        <topology evidence="1">Multi-pass membrane protein</topology>
    </subcellularLocation>
</comment>
<keyword evidence="2 5" id="KW-0812">Transmembrane</keyword>
<dbReference type="Proteomes" id="UP000093748">
    <property type="component" value="Unassembled WGS sequence"/>
</dbReference>
<dbReference type="GO" id="GO:0016020">
    <property type="term" value="C:membrane"/>
    <property type="evidence" value="ECO:0007669"/>
    <property type="project" value="UniProtKB-SubCell"/>
</dbReference>
<organism evidence="7 8">
    <name type="scientific">Rhizobium loti</name>
    <name type="common">Mesorhizobium loti</name>
    <dbReference type="NCBI Taxonomy" id="381"/>
    <lineage>
        <taxon>Bacteria</taxon>
        <taxon>Pseudomonadati</taxon>
        <taxon>Pseudomonadota</taxon>
        <taxon>Alphaproteobacteria</taxon>
        <taxon>Hyphomicrobiales</taxon>
        <taxon>Phyllobacteriaceae</taxon>
        <taxon>Mesorhizobium</taxon>
    </lineage>
</organism>
<dbReference type="PANTHER" id="PTHR23514:SF13">
    <property type="entry name" value="INNER MEMBRANE PROTEIN YBJJ"/>
    <property type="match status" value="1"/>
</dbReference>
<gene>
    <name evidence="7" type="ORF">BAE39_24445</name>
</gene>
<dbReference type="InterPro" id="IPR051788">
    <property type="entry name" value="MFS_Transporter"/>
</dbReference>
<evidence type="ECO:0000256" key="4">
    <source>
        <dbReference type="ARBA" id="ARBA00023136"/>
    </source>
</evidence>
<proteinExistence type="predicted"/>
<dbReference type="OrthoDB" id="9810941at2"/>
<evidence type="ECO:0000256" key="5">
    <source>
        <dbReference type="SAM" id="Phobius"/>
    </source>
</evidence>